<organism evidence="2 3">
    <name type="scientific">Longibaculum muris</name>
    <dbReference type="NCBI Taxonomy" id="1796628"/>
    <lineage>
        <taxon>Bacteria</taxon>
        <taxon>Bacillati</taxon>
        <taxon>Bacillota</taxon>
        <taxon>Erysipelotrichia</taxon>
        <taxon>Erysipelotrichales</taxon>
        <taxon>Coprobacillaceae</taxon>
        <taxon>Longibaculum</taxon>
    </lineage>
</organism>
<dbReference type="PANTHER" id="PTHR37299:SF4">
    <property type="entry name" value="TRANSCRIPTIONAL REGULATOR"/>
    <property type="match status" value="1"/>
</dbReference>
<comment type="caution">
    <text evidence="2">The sequence shown here is derived from an EMBL/GenBank/DDBJ whole genome shotgun (WGS) entry which is preliminary data.</text>
</comment>
<dbReference type="Gene3D" id="2.40.50.1020">
    <property type="entry name" value="LytTr DNA-binding domain"/>
    <property type="match status" value="1"/>
</dbReference>
<dbReference type="GeneID" id="98916372"/>
<feature type="domain" description="HTH LytTR-type" evidence="1">
    <location>
        <begin position="63"/>
        <end position="167"/>
    </location>
</feature>
<evidence type="ECO:0000259" key="1">
    <source>
        <dbReference type="PROSITE" id="PS50930"/>
    </source>
</evidence>
<dbReference type="InterPro" id="IPR046947">
    <property type="entry name" value="LytR-like"/>
</dbReference>
<dbReference type="EMBL" id="SMCQ01000024">
    <property type="protein sequence ID" value="TCV93098.1"/>
    <property type="molecule type" value="Genomic_DNA"/>
</dbReference>
<gene>
    <name evidence="2" type="ORF">EDD60_12419</name>
</gene>
<dbReference type="GO" id="GO:0003677">
    <property type="term" value="F:DNA binding"/>
    <property type="evidence" value="ECO:0007669"/>
    <property type="project" value="InterPro"/>
</dbReference>
<dbReference type="PROSITE" id="PS50930">
    <property type="entry name" value="HTH_LYTTR"/>
    <property type="match status" value="1"/>
</dbReference>
<sequence length="168" mass="20274">MKILAHNQNISILQEKFQRYNDLDVVLVERGLDFQGVAYVFDMQHLEEVEAYLQSLETSALVIYGKKNQRIYKIDVYKIVYIEGFSKEAYIHTMDEQYEIKEKLYELEERLFDYGFVRISKSLIINCRMIESLEPLLNMKYRIYLKNGEYVELTRNYIASFKKYLKMR</sequence>
<dbReference type="SMART" id="SM00850">
    <property type="entry name" value="LytTR"/>
    <property type="match status" value="1"/>
</dbReference>
<dbReference type="Proteomes" id="UP000295515">
    <property type="component" value="Unassembled WGS sequence"/>
</dbReference>
<reference evidence="2 3" key="1">
    <citation type="submission" date="2019-03" db="EMBL/GenBank/DDBJ databases">
        <title>Genomic Encyclopedia of Type Strains, Phase IV (KMG-IV): sequencing the most valuable type-strain genomes for metagenomic binning, comparative biology and taxonomic classification.</title>
        <authorList>
            <person name="Goeker M."/>
        </authorList>
    </citation>
    <scope>NUCLEOTIDE SEQUENCE [LARGE SCALE GENOMIC DNA]</scope>
    <source>
        <strain evidence="2 3">DSM 29487</strain>
    </source>
</reference>
<dbReference type="PANTHER" id="PTHR37299">
    <property type="entry name" value="TRANSCRIPTIONAL REGULATOR-RELATED"/>
    <property type="match status" value="1"/>
</dbReference>
<proteinExistence type="predicted"/>
<dbReference type="Pfam" id="PF04397">
    <property type="entry name" value="LytTR"/>
    <property type="match status" value="1"/>
</dbReference>
<evidence type="ECO:0000313" key="3">
    <source>
        <dbReference type="Proteomes" id="UP000295515"/>
    </source>
</evidence>
<name>A0A4R3YNK1_9FIRM</name>
<evidence type="ECO:0000313" key="2">
    <source>
        <dbReference type="EMBL" id="TCV93098.1"/>
    </source>
</evidence>
<dbReference type="GO" id="GO:0000156">
    <property type="term" value="F:phosphorelay response regulator activity"/>
    <property type="evidence" value="ECO:0007669"/>
    <property type="project" value="InterPro"/>
</dbReference>
<accession>A0A4R3YNK1</accession>
<dbReference type="InterPro" id="IPR007492">
    <property type="entry name" value="LytTR_DNA-bd_dom"/>
</dbReference>
<protein>
    <submittedName>
        <fullName evidence="2">LytTR family transcriptional regulator</fullName>
    </submittedName>
</protein>
<dbReference type="AlphaFoldDB" id="A0A4R3YNK1"/>
<dbReference type="RefSeq" id="WP_066444644.1">
    <property type="nucleotide sequence ID" value="NZ_DBGCPY010000014.1"/>
</dbReference>
<keyword evidence="3" id="KW-1185">Reference proteome</keyword>